<dbReference type="Gene3D" id="1.10.10.800">
    <property type="match status" value="1"/>
</dbReference>
<proteinExistence type="inferred from homology"/>
<gene>
    <name evidence="5" type="primary">g12965</name>
    <name evidence="5" type="ORF">VP750_LOCUS11511</name>
</gene>
<dbReference type="InterPro" id="IPR050261">
    <property type="entry name" value="FrsA_esterase"/>
</dbReference>
<accession>A0ABP1GE97</accession>
<dbReference type="EMBL" id="CAXHTA020000021">
    <property type="protein sequence ID" value="CAL5229605.1"/>
    <property type="molecule type" value="Genomic_DNA"/>
</dbReference>
<evidence type="ECO:0000256" key="1">
    <source>
        <dbReference type="ARBA" id="ARBA00022801"/>
    </source>
</evidence>
<feature type="domain" description="AB hydrolase-1" evidence="4">
    <location>
        <begin position="104"/>
        <end position="358"/>
    </location>
</feature>
<protein>
    <submittedName>
        <fullName evidence="5">G12965 protein</fullName>
    </submittedName>
</protein>
<reference evidence="5 6" key="1">
    <citation type="submission" date="2024-06" db="EMBL/GenBank/DDBJ databases">
        <authorList>
            <person name="Kraege A."/>
            <person name="Thomma B."/>
        </authorList>
    </citation>
    <scope>NUCLEOTIDE SEQUENCE [LARGE SCALE GENOMIC DNA]</scope>
</reference>
<evidence type="ECO:0000313" key="6">
    <source>
        <dbReference type="Proteomes" id="UP001497392"/>
    </source>
</evidence>
<dbReference type="PANTHER" id="PTHR22946">
    <property type="entry name" value="DIENELACTONE HYDROLASE DOMAIN-CONTAINING PROTEIN-RELATED"/>
    <property type="match status" value="1"/>
</dbReference>
<dbReference type="Gene3D" id="3.40.50.1820">
    <property type="entry name" value="alpha/beta hydrolase"/>
    <property type="match status" value="1"/>
</dbReference>
<comment type="caution">
    <text evidence="5">The sequence shown here is derived from an EMBL/GenBank/DDBJ whole genome shotgun (WGS) entry which is preliminary data.</text>
</comment>
<comment type="similarity">
    <text evidence="2">Belongs to the AB hydrolase superfamily. FUS2 hydrolase family.</text>
</comment>
<keyword evidence="1" id="KW-0378">Hydrolase</keyword>
<evidence type="ECO:0000313" key="5">
    <source>
        <dbReference type="EMBL" id="CAL5229605.1"/>
    </source>
</evidence>
<dbReference type="Pfam" id="PF00561">
    <property type="entry name" value="Abhydrolase_1"/>
    <property type="match status" value="1"/>
</dbReference>
<dbReference type="PANTHER" id="PTHR22946:SF9">
    <property type="entry name" value="POLYKETIDE TRANSFERASE AF380"/>
    <property type="match status" value="1"/>
</dbReference>
<keyword evidence="3" id="KW-0812">Transmembrane</keyword>
<keyword evidence="6" id="KW-1185">Reference proteome</keyword>
<keyword evidence="3" id="KW-1133">Transmembrane helix</keyword>
<dbReference type="SUPFAM" id="SSF53474">
    <property type="entry name" value="alpha/beta-Hydrolases"/>
    <property type="match status" value="1"/>
</dbReference>
<sequence length="393" mass="43071">MSCIGLDTYSGSVTSLHSDRQCMLSMALLFGLIPLVVIFPAALVVLPWDKSIITEPFVWDAAPTPSTADVNTPEFSRRTVHFPSQGLQLEGWLYTPKGMQQRPPIVVAAHGIAGQKDMGLEPFAELFATKGMAVLLFDYRNFGGSEGEPRNWVSPKRHLQDWDAALDYVRSSLAAEVDITRIGLWGTSFAGGHVLVTAAKEGTNVTAVVSQVPHLSGFEASKQSIKNRGLLQSIRLFLAGLHDRARALANMPAAYLKVAGTPGSNSFMELSEEDLQQYFNKHPSKYAGGWQNRILARLSNEMSRYNPIQYVAQVKAPVLMVATTRDALCSIHLARRAASLNPLVKLVEKDAGHFDVYLGSTFEEVAGEQAKFFVETFEHPVPVVEATEAMPLL</sequence>
<feature type="transmembrane region" description="Helical" evidence="3">
    <location>
        <begin position="27"/>
        <end position="48"/>
    </location>
</feature>
<dbReference type="InterPro" id="IPR000073">
    <property type="entry name" value="AB_hydrolase_1"/>
</dbReference>
<evidence type="ECO:0000256" key="3">
    <source>
        <dbReference type="SAM" id="Phobius"/>
    </source>
</evidence>
<evidence type="ECO:0000256" key="2">
    <source>
        <dbReference type="ARBA" id="ARBA00038115"/>
    </source>
</evidence>
<dbReference type="InterPro" id="IPR029058">
    <property type="entry name" value="AB_hydrolase_fold"/>
</dbReference>
<name>A0ABP1GE97_9CHLO</name>
<evidence type="ECO:0000259" key="4">
    <source>
        <dbReference type="Pfam" id="PF00561"/>
    </source>
</evidence>
<dbReference type="Proteomes" id="UP001497392">
    <property type="component" value="Unassembled WGS sequence"/>
</dbReference>
<organism evidence="5 6">
    <name type="scientific">Coccomyxa viridis</name>
    <dbReference type="NCBI Taxonomy" id="1274662"/>
    <lineage>
        <taxon>Eukaryota</taxon>
        <taxon>Viridiplantae</taxon>
        <taxon>Chlorophyta</taxon>
        <taxon>core chlorophytes</taxon>
        <taxon>Trebouxiophyceae</taxon>
        <taxon>Trebouxiophyceae incertae sedis</taxon>
        <taxon>Coccomyxaceae</taxon>
        <taxon>Coccomyxa</taxon>
    </lineage>
</organism>
<keyword evidence="3" id="KW-0472">Membrane</keyword>